<dbReference type="Proteomes" id="UP000265828">
    <property type="component" value="Unassembled WGS sequence"/>
</dbReference>
<dbReference type="EMBL" id="QRVV01000002">
    <property type="protein sequence ID" value="RGS75968.1"/>
    <property type="molecule type" value="Genomic_DNA"/>
</dbReference>
<evidence type="ECO:0000313" key="19">
    <source>
        <dbReference type="Proteomes" id="UP000284220"/>
    </source>
</evidence>
<dbReference type="Proteomes" id="UP000284024">
    <property type="component" value="Unassembled WGS sequence"/>
</dbReference>
<dbReference type="GO" id="GO:0003700">
    <property type="term" value="F:DNA-binding transcription factor activity"/>
    <property type="evidence" value="ECO:0007669"/>
    <property type="project" value="InterPro"/>
</dbReference>
<evidence type="ECO:0000256" key="1">
    <source>
        <dbReference type="ARBA" id="ARBA00023015"/>
    </source>
</evidence>
<dbReference type="Proteomes" id="UP000284220">
    <property type="component" value="Unassembled WGS sequence"/>
</dbReference>
<dbReference type="Proteomes" id="UP000283585">
    <property type="component" value="Unassembled WGS sequence"/>
</dbReference>
<evidence type="ECO:0000313" key="21">
    <source>
        <dbReference type="Proteomes" id="UP000284267"/>
    </source>
</evidence>
<evidence type="ECO:0000313" key="7">
    <source>
        <dbReference type="EMBL" id="RGR46641.1"/>
    </source>
</evidence>
<evidence type="ECO:0000313" key="6">
    <source>
        <dbReference type="EMBL" id="RGQ04776.1"/>
    </source>
</evidence>
<evidence type="ECO:0000313" key="15">
    <source>
        <dbReference type="Proteomes" id="UP000095409"/>
    </source>
</evidence>
<dbReference type="PANTHER" id="PTHR43132:SF6">
    <property type="entry name" value="HTH-TYPE TRANSCRIPTIONAL REPRESSOR CZRA"/>
    <property type="match status" value="1"/>
</dbReference>
<sequence>MTQITLPHNHGESADELFSLLPAPQEFQTSAELFGLLSDESRLRIFWILCHYEECVINLSSLVGMSSPAVSHHLRQLKTRRLIVSHRSGKEVYYKAADTPQVHTLHSCLERLISLSDSTEHQTEVSNDTETR</sequence>
<evidence type="ECO:0000313" key="18">
    <source>
        <dbReference type="Proteomes" id="UP000284024"/>
    </source>
</evidence>
<reference evidence="5 15" key="1">
    <citation type="submission" date="2015-09" db="EMBL/GenBank/DDBJ databases">
        <authorList>
            <consortium name="Pathogen Informatics"/>
        </authorList>
    </citation>
    <scope>NUCLEOTIDE SEQUENCE [LARGE SCALE GENOMIC DNA]</scope>
    <source>
        <strain evidence="5 15">2789STDY5608837</strain>
    </source>
</reference>
<dbReference type="EMBL" id="RCXQ01000002">
    <property type="protein sequence ID" value="RYT68216.1"/>
    <property type="molecule type" value="Genomic_DNA"/>
</dbReference>
<evidence type="ECO:0000313" key="23">
    <source>
        <dbReference type="Proteomes" id="UP000285839"/>
    </source>
</evidence>
<evidence type="ECO:0000313" key="5">
    <source>
        <dbReference type="EMBL" id="CUN48220.1"/>
    </source>
</evidence>
<dbReference type="InterPro" id="IPR001845">
    <property type="entry name" value="HTH_ArsR_DNA-bd_dom"/>
</dbReference>
<dbReference type="RefSeq" id="WP_055065510.1">
    <property type="nucleotide sequence ID" value="NZ_CABJDZ010000001.1"/>
</dbReference>
<evidence type="ECO:0000259" key="4">
    <source>
        <dbReference type="PROSITE" id="PS50987"/>
    </source>
</evidence>
<accession>A0A173XAB8</accession>
<evidence type="ECO:0000313" key="16">
    <source>
        <dbReference type="Proteomes" id="UP000265828"/>
    </source>
</evidence>
<dbReference type="EMBL" id="QROE01000001">
    <property type="protein sequence ID" value="RHK97905.1"/>
    <property type="molecule type" value="Genomic_DNA"/>
</dbReference>
<proteinExistence type="predicted"/>
<protein>
    <submittedName>
        <fullName evidence="6">ArsR family transcriptional regulator</fullName>
    </submittedName>
    <submittedName>
        <fullName evidence="5">Transcriptional repressor smtB homolog</fullName>
    </submittedName>
</protein>
<dbReference type="EMBL" id="QRSS01000009">
    <property type="protein sequence ID" value="RGQ04776.1"/>
    <property type="molecule type" value="Genomic_DNA"/>
</dbReference>
<dbReference type="PANTHER" id="PTHR43132">
    <property type="entry name" value="ARSENICAL RESISTANCE OPERON REPRESSOR ARSR-RELATED"/>
    <property type="match status" value="1"/>
</dbReference>
<reference evidence="16 17" key="2">
    <citation type="submission" date="2018-08" db="EMBL/GenBank/DDBJ databases">
        <title>A genome reference for cultivated species of the human gut microbiota.</title>
        <authorList>
            <person name="Zou Y."/>
            <person name="Xue W."/>
            <person name="Luo G."/>
        </authorList>
    </citation>
    <scope>NUCLEOTIDE SEQUENCE [LARGE SCALE GENOMIC DNA]</scope>
    <source>
        <strain evidence="9 16">AF14-23</strain>
        <strain evidence="8 20">AF21-24</strain>
        <strain evidence="7 23">AF25-21</strain>
        <strain evidence="6 17">AF29-2BH</strain>
        <strain evidence="13 21">AF39-4</strain>
        <strain evidence="12 18">AM18-2AC</strain>
        <strain evidence="11 19">AM22-9LB</strain>
        <strain evidence="10 22">AM29-25AC</strain>
    </source>
</reference>
<organism evidence="5 15">
    <name type="scientific">Blautia obeum</name>
    <dbReference type="NCBI Taxonomy" id="40520"/>
    <lineage>
        <taxon>Bacteria</taxon>
        <taxon>Bacillati</taxon>
        <taxon>Bacillota</taxon>
        <taxon>Clostridia</taxon>
        <taxon>Lachnospirales</taxon>
        <taxon>Lachnospiraceae</taxon>
        <taxon>Blautia</taxon>
    </lineage>
</organism>
<evidence type="ECO:0000256" key="3">
    <source>
        <dbReference type="ARBA" id="ARBA00023163"/>
    </source>
</evidence>
<evidence type="ECO:0000313" key="8">
    <source>
        <dbReference type="EMBL" id="RGS75968.1"/>
    </source>
</evidence>
<dbReference type="NCBIfam" id="NF033788">
    <property type="entry name" value="HTH_metalloreg"/>
    <property type="match status" value="1"/>
</dbReference>
<keyword evidence="3" id="KW-0804">Transcription</keyword>
<dbReference type="EMBL" id="QRHZ01000001">
    <property type="protein sequence ID" value="RHG19669.1"/>
    <property type="molecule type" value="Genomic_DNA"/>
</dbReference>
<dbReference type="PROSITE" id="PS50987">
    <property type="entry name" value="HTH_ARSR_2"/>
    <property type="match status" value="1"/>
</dbReference>
<dbReference type="InterPro" id="IPR036388">
    <property type="entry name" value="WH-like_DNA-bd_sf"/>
</dbReference>
<dbReference type="Proteomes" id="UP000284644">
    <property type="component" value="Unassembled WGS sequence"/>
</dbReference>
<dbReference type="InterPro" id="IPR036390">
    <property type="entry name" value="WH_DNA-bd_sf"/>
</dbReference>
<dbReference type="SUPFAM" id="SSF46785">
    <property type="entry name" value="Winged helix' DNA-binding domain"/>
    <property type="match status" value="1"/>
</dbReference>
<dbReference type="EMBL" id="QSJW01000015">
    <property type="protein sequence ID" value="RHE09549.1"/>
    <property type="molecule type" value="Genomic_DNA"/>
</dbReference>
<keyword evidence="1" id="KW-0805">Transcription regulation</keyword>
<evidence type="ECO:0000256" key="2">
    <source>
        <dbReference type="ARBA" id="ARBA00023125"/>
    </source>
</evidence>
<dbReference type="InterPro" id="IPR011991">
    <property type="entry name" value="ArsR-like_HTH"/>
</dbReference>
<dbReference type="PRINTS" id="PR00778">
    <property type="entry name" value="HTHARSR"/>
</dbReference>
<dbReference type="Proteomes" id="UP000284242">
    <property type="component" value="Unassembled WGS sequence"/>
</dbReference>
<dbReference type="Pfam" id="PF01022">
    <property type="entry name" value="HTH_5"/>
    <property type="match status" value="1"/>
</dbReference>
<dbReference type="SMART" id="SM00418">
    <property type="entry name" value="HTH_ARSR"/>
    <property type="match status" value="1"/>
</dbReference>
<evidence type="ECO:0000313" key="9">
    <source>
        <dbReference type="EMBL" id="RGV65534.1"/>
    </source>
</evidence>
<dbReference type="EMBL" id="CYZD01000001">
    <property type="protein sequence ID" value="CUN48220.1"/>
    <property type="molecule type" value="Genomic_DNA"/>
</dbReference>
<evidence type="ECO:0000313" key="13">
    <source>
        <dbReference type="EMBL" id="RHK97905.1"/>
    </source>
</evidence>
<dbReference type="AlphaFoldDB" id="A0A173XAB8"/>
<dbReference type="Proteomes" id="UP000293506">
    <property type="component" value="Unassembled WGS sequence"/>
</dbReference>
<keyword evidence="2" id="KW-0238">DNA-binding</keyword>
<dbReference type="Proteomes" id="UP000284267">
    <property type="component" value="Unassembled WGS sequence"/>
</dbReference>
<dbReference type="Proteomes" id="UP000285839">
    <property type="component" value="Unassembled WGS sequence"/>
</dbReference>
<gene>
    <name evidence="5" type="primary">ziaR_1</name>
    <name evidence="13" type="ORF">DW040_00950</name>
    <name evidence="12" type="ORF">DW222_00450</name>
    <name evidence="11" type="ORF">DW272_00215</name>
    <name evidence="10" type="ORF">DW767_17675</name>
    <name evidence="9" type="ORF">DWW07_03000</name>
    <name evidence="8" type="ORF">DWX77_01275</name>
    <name evidence="7" type="ORF">DWY46_14635</name>
    <name evidence="6" type="ORF">DWZ12_09430</name>
    <name evidence="14" type="ORF">EAI82_03145</name>
    <name evidence="5" type="ORF">ERS852394_00344</name>
</gene>
<dbReference type="InterPro" id="IPR051011">
    <property type="entry name" value="Metal_resp_trans_reg"/>
</dbReference>
<dbReference type="GO" id="GO:0003677">
    <property type="term" value="F:DNA binding"/>
    <property type="evidence" value="ECO:0007669"/>
    <property type="project" value="UniProtKB-KW"/>
</dbReference>
<evidence type="ECO:0000313" key="14">
    <source>
        <dbReference type="EMBL" id="RYT68216.1"/>
    </source>
</evidence>
<dbReference type="EMBL" id="QRJH01000001">
    <property type="protein sequence ID" value="RHH20944.1"/>
    <property type="molecule type" value="Genomic_DNA"/>
</dbReference>
<dbReference type="EMBL" id="QRZI01000002">
    <property type="protein sequence ID" value="RGV65534.1"/>
    <property type="molecule type" value="Genomic_DNA"/>
</dbReference>
<evidence type="ECO:0000313" key="11">
    <source>
        <dbReference type="EMBL" id="RHG19669.1"/>
    </source>
</evidence>
<name>A0A173XAB8_9FIRM</name>
<evidence type="ECO:0000313" key="17">
    <source>
        <dbReference type="Proteomes" id="UP000283585"/>
    </source>
</evidence>
<feature type="domain" description="HTH arsR-type" evidence="4">
    <location>
        <begin position="22"/>
        <end position="116"/>
    </location>
</feature>
<dbReference type="EMBL" id="QRUH01000013">
    <property type="protein sequence ID" value="RGR46641.1"/>
    <property type="molecule type" value="Genomic_DNA"/>
</dbReference>
<dbReference type="CDD" id="cd00090">
    <property type="entry name" value="HTH_ARSR"/>
    <property type="match status" value="1"/>
</dbReference>
<dbReference type="Proteomes" id="UP000095409">
    <property type="component" value="Unassembled WGS sequence"/>
</dbReference>
<evidence type="ECO:0000313" key="22">
    <source>
        <dbReference type="Proteomes" id="UP000284644"/>
    </source>
</evidence>
<dbReference type="Gene3D" id="1.10.10.10">
    <property type="entry name" value="Winged helix-like DNA-binding domain superfamily/Winged helix DNA-binding domain"/>
    <property type="match status" value="1"/>
</dbReference>
<evidence type="ECO:0000313" key="20">
    <source>
        <dbReference type="Proteomes" id="UP000284242"/>
    </source>
</evidence>
<evidence type="ECO:0000313" key="24">
    <source>
        <dbReference type="Proteomes" id="UP000293506"/>
    </source>
</evidence>
<evidence type="ECO:0000313" key="12">
    <source>
        <dbReference type="EMBL" id="RHH20944.1"/>
    </source>
</evidence>
<reference evidence="14 24" key="3">
    <citation type="journal article" date="2019" name="Science, e1252229">
        <title>Invertible promoters mediate bacterial phase variation, antibiotic resistance, and host adaptation in the gut.</title>
        <authorList>
            <person name="Jiang X."/>
            <person name="Hall A.B."/>
            <person name="Arthur T.D."/>
            <person name="Plichta D.R."/>
            <person name="Covington C.T."/>
            <person name="Poyet M."/>
            <person name="Crothers J."/>
            <person name="Moses P.L."/>
            <person name="Tolonen A.C."/>
            <person name="Vlamakis H."/>
            <person name="Alm E.J."/>
            <person name="Xavier R.J."/>
        </authorList>
    </citation>
    <scope>NUCLEOTIDE SEQUENCE [LARGE SCALE GENOMIC DNA]</scope>
    <source>
        <strain evidence="24">af_0058</strain>
        <strain evidence="14">Af_0058</strain>
    </source>
</reference>
<evidence type="ECO:0000313" key="10">
    <source>
        <dbReference type="EMBL" id="RHE09549.1"/>
    </source>
</evidence>